<evidence type="ECO:0000313" key="2">
    <source>
        <dbReference type="Proteomes" id="UP000549616"/>
    </source>
</evidence>
<dbReference type="EMBL" id="JACCFK010000001">
    <property type="protein sequence ID" value="NYI87442.1"/>
    <property type="molecule type" value="Genomic_DNA"/>
</dbReference>
<comment type="caution">
    <text evidence="1">The sequence shown here is derived from an EMBL/GenBank/DDBJ whole genome shotgun (WGS) entry which is preliminary data.</text>
</comment>
<dbReference type="Proteomes" id="UP000549616">
    <property type="component" value="Unassembled WGS sequence"/>
</dbReference>
<keyword evidence="2" id="KW-1185">Reference proteome</keyword>
<evidence type="ECO:0000313" key="1">
    <source>
        <dbReference type="EMBL" id="NYI87442.1"/>
    </source>
</evidence>
<dbReference type="NCBIfam" id="TIGR02569">
    <property type="entry name" value="TIGR02569_actnb"/>
    <property type="match status" value="1"/>
</dbReference>
<protein>
    <submittedName>
        <fullName evidence="1">Uncharacterized protein (TIGR02569 family)</fullName>
    </submittedName>
</protein>
<organism evidence="1 2">
    <name type="scientific">Amycolatopsis endophytica</name>
    <dbReference type="NCBI Taxonomy" id="860233"/>
    <lineage>
        <taxon>Bacteria</taxon>
        <taxon>Bacillati</taxon>
        <taxon>Actinomycetota</taxon>
        <taxon>Actinomycetes</taxon>
        <taxon>Pseudonocardiales</taxon>
        <taxon>Pseudonocardiaceae</taxon>
        <taxon>Amycolatopsis</taxon>
    </lineage>
</organism>
<accession>A0A853AXP8</accession>
<sequence length="268" mass="28898">MSAGPRARHSPPGAVLMAFGLSGLEPEPLAGGRVHRCGDVVLTPVEDRPKALWIAGTLHALDVPDLRIARPLRSRDGRWIVGGWSARRFLSGTPEHRHDEIMLAALKLAHALDGVPPPKYLARRTDPDALADRVAWGDVDVPVDEAKGGRWFEVLAVARRPVDLPDQVVPGDLFGAVLFDEDAAPGIVDFDPFHRPAEWGAAVAAVDAVAWGDAPPEFFERWSHLPQWPQLLLRAVLFRLAGNALNPRATAASLDGLRAAAAAVSEIL</sequence>
<proteinExistence type="predicted"/>
<dbReference type="AlphaFoldDB" id="A0A853AXP8"/>
<name>A0A853AXP8_9PSEU</name>
<gene>
    <name evidence="1" type="ORF">HNR02_000765</name>
</gene>
<dbReference type="RefSeq" id="WP_312860893.1">
    <property type="nucleotide sequence ID" value="NZ_JACCFK010000001.1"/>
</dbReference>
<reference evidence="1 2" key="1">
    <citation type="submission" date="2020-07" db="EMBL/GenBank/DDBJ databases">
        <title>Sequencing the genomes of 1000 actinobacteria strains.</title>
        <authorList>
            <person name="Klenk H.-P."/>
        </authorList>
    </citation>
    <scope>NUCLEOTIDE SEQUENCE [LARGE SCALE GENOMIC DNA]</scope>
    <source>
        <strain evidence="1 2">DSM 104006</strain>
    </source>
</reference>
<dbReference type="InterPro" id="IPR013402">
    <property type="entry name" value="CHP02569"/>
</dbReference>